<dbReference type="AlphaFoldDB" id="A0A0B6WZF5"/>
<dbReference type="GO" id="GO:0000287">
    <property type="term" value="F:magnesium ion binding"/>
    <property type="evidence" value="ECO:0007669"/>
    <property type="project" value="UniProtKB-UniRule"/>
</dbReference>
<feature type="binding site" evidence="7">
    <location>
        <position position="119"/>
    </location>
    <ligand>
        <name>orotate</name>
        <dbReference type="ChEBI" id="CHEBI:30839"/>
    </ligand>
</feature>
<keyword evidence="10" id="KW-1185">Reference proteome</keyword>
<comment type="pathway">
    <text evidence="1 7">Pyrimidine metabolism; UMP biosynthesis via de novo pathway; UMP from orotate: step 1/2.</text>
</comment>
<evidence type="ECO:0000256" key="1">
    <source>
        <dbReference type="ARBA" id="ARBA00004889"/>
    </source>
</evidence>
<dbReference type="OrthoDB" id="9783570at2"/>
<comment type="cofactor">
    <cofactor evidence="7">
        <name>Mg(2+)</name>
        <dbReference type="ChEBI" id="CHEBI:18420"/>
    </cofactor>
</comment>
<dbReference type="GO" id="GO:0004588">
    <property type="term" value="F:orotate phosphoribosyltransferase activity"/>
    <property type="evidence" value="ECO:0007669"/>
    <property type="project" value="UniProtKB-UniRule"/>
</dbReference>
<dbReference type="RefSeq" id="WP_041976161.1">
    <property type="nucleotide sequence ID" value="NZ_CBXV010000006.1"/>
</dbReference>
<dbReference type="Proteomes" id="UP000031518">
    <property type="component" value="Unassembled WGS sequence"/>
</dbReference>
<evidence type="ECO:0000256" key="5">
    <source>
        <dbReference type="ARBA" id="ARBA00022842"/>
    </source>
</evidence>
<protein>
    <recommendedName>
        <fullName evidence="2 7">Orotate phosphoribosyltransferase</fullName>
        <shortName evidence="7">OPRT</shortName>
        <shortName evidence="7">OPRTase</shortName>
        <ecNumber evidence="2 7">2.4.2.10</ecNumber>
    </recommendedName>
</protein>
<feature type="binding site" evidence="7">
    <location>
        <position position="147"/>
    </location>
    <ligand>
        <name>orotate</name>
        <dbReference type="ChEBI" id="CHEBI:30839"/>
    </ligand>
</feature>
<comment type="caution">
    <text evidence="7">Lacks conserved residue(s) required for the propagation of feature annotation.</text>
</comment>
<dbReference type="PANTHER" id="PTHR19278">
    <property type="entry name" value="OROTATE PHOSPHORIBOSYLTRANSFERASE"/>
    <property type="match status" value="1"/>
</dbReference>
<evidence type="ECO:0000313" key="10">
    <source>
        <dbReference type="Proteomes" id="UP000031518"/>
    </source>
</evidence>
<dbReference type="STRING" id="454194.PYK22_01684"/>
<evidence type="ECO:0000259" key="8">
    <source>
        <dbReference type="Pfam" id="PF00156"/>
    </source>
</evidence>
<dbReference type="InterPro" id="IPR029057">
    <property type="entry name" value="PRTase-like"/>
</dbReference>
<keyword evidence="4 7" id="KW-0808">Transferase</keyword>
<dbReference type="UniPathway" id="UPA00070">
    <property type="reaction ID" value="UER00119"/>
</dbReference>
<dbReference type="CDD" id="cd06223">
    <property type="entry name" value="PRTases_typeI"/>
    <property type="match status" value="1"/>
</dbReference>
<dbReference type="InterPro" id="IPR006273">
    <property type="entry name" value="Orotate_PRibTrfase_bac"/>
</dbReference>
<comment type="subunit">
    <text evidence="7">Homodimer.</text>
</comment>
<sequence>MLTAEEILDLFRRTGALLEGHFLLSSGLHSTCYLQCALVLQYPHEAEALGQALAERYGRERIATVAAPALGGIIIGHEVARALGARFIWTERENGMMTLRRGFAVQPGERVLVVEDVMTTGGSTRETMDVLRRAGAEVAAAAAIVDRSGGAIDLGVPHQALLTLKIPTFRADECPACLRQEPLIKPGSRAGLQTR</sequence>
<dbReference type="Pfam" id="PF00156">
    <property type="entry name" value="Pribosyltran"/>
    <property type="match status" value="1"/>
</dbReference>
<keyword evidence="3 7" id="KW-0328">Glycosyltransferase</keyword>
<evidence type="ECO:0000256" key="4">
    <source>
        <dbReference type="ARBA" id="ARBA00022679"/>
    </source>
</evidence>
<dbReference type="InterPro" id="IPR023031">
    <property type="entry name" value="OPRT"/>
</dbReference>
<comment type="catalytic activity">
    <reaction evidence="7">
        <text>orotidine 5'-phosphate + diphosphate = orotate + 5-phospho-alpha-D-ribose 1-diphosphate</text>
        <dbReference type="Rhea" id="RHEA:10380"/>
        <dbReference type="ChEBI" id="CHEBI:30839"/>
        <dbReference type="ChEBI" id="CHEBI:33019"/>
        <dbReference type="ChEBI" id="CHEBI:57538"/>
        <dbReference type="ChEBI" id="CHEBI:58017"/>
        <dbReference type="EC" id="2.4.2.10"/>
    </reaction>
</comment>
<name>A0A0B6WZF5_9BACT</name>
<feature type="domain" description="Phosphoribosyltransferase" evidence="8">
    <location>
        <begin position="51"/>
        <end position="150"/>
    </location>
</feature>
<reference evidence="9 10" key="1">
    <citation type="submission" date="2013-12" db="EMBL/GenBank/DDBJ databases">
        <authorList>
            <person name="Stott M."/>
        </authorList>
    </citation>
    <scope>NUCLEOTIDE SEQUENCE [LARGE SCALE GENOMIC DNA]</scope>
    <source>
        <strain evidence="9 10">K22</strain>
    </source>
</reference>
<keyword evidence="6 7" id="KW-0665">Pyrimidine biosynthesis</keyword>
<evidence type="ECO:0000256" key="2">
    <source>
        <dbReference type="ARBA" id="ARBA00011971"/>
    </source>
</evidence>
<comment type="function">
    <text evidence="7">Catalyzes the transfer of a ribosyl phosphate group from 5-phosphoribose 1-diphosphate to orotate, leading to the formation of orotidine monophosphate (OMP).</text>
</comment>
<reference evidence="9 10" key="2">
    <citation type="submission" date="2015-01" db="EMBL/GenBank/DDBJ databases">
        <title>Complete genome sequence of Pyrinomonas methylaliphatogenes type strain K22T.</title>
        <authorList>
            <person name="Lee K.C.Y."/>
            <person name="Power J.F."/>
            <person name="Dunfield P.F."/>
            <person name="Morgan X.C."/>
            <person name="Huttenhower C."/>
            <person name="Stott M.B."/>
        </authorList>
    </citation>
    <scope>NUCLEOTIDE SEQUENCE [LARGE SCALE GENOMIC DNA]</scope>
    <source>
        <strain evidence="9 10">K22</strain>
    </source>
</reference>
<evidence type="ECO:0000313" key="9">
    <source>
        <dbReference type="EMBL" id="CDM65679.1"/>
    </source>
</evidence>
<dbReference type="EMBL" id="CBXV010000006">
    <property type="protein sequence ID" value="CDM65679.1"/>
    <property type="molecule type" value="Genomic_DNA"/>
</dbReference>
<dbReference type="GO" id="GO:0044205">
    <property type="term" value="P:'de novo' UMP biosynthetic process"/>
    <property type="evidence" value="ECO:0007669"/>
    <property type="project" value="UniProtKB-UniRule"/>
</dbReference>
<comment type="similarity">
    <text evidence="7">Belongs to the purine/pyrimidine phosphoribosyltransferase family. PyrE subfamily.</text>
</comment>
<dbReference type="SUPFAM" id="SSF53271">
    <property type="entry name" value="PRTase-like"/>
    <property type="match status" value="1"/>
</dbReference>
<evidence type="ECO:0000256" key="7">
    <source>
        <dbReference type="HAMAP-Rule" id="MF_01208"/>
    </source>
</evidence>
<dbReference type="PANTHER" id="PTHR19278:SF9">
    <property type="entry name" value="URIDINE 5'-MONOPHOSPHATE SYNTHASE"/>
    <property type="match status" value="1"/>
</dbReference>
<dbReference type="EC" id="2.4.2.10" evidence="2 7"/>
<dbReference type="NCBIfam" id="TIGR01367">
    <property type="entry name" value="pyrE_Therm"/>
    <property type="match status" value="1"/>
</dbReference>
<accession>A0A0B6WZF5</accession>
<gene>
    <name evidence="7" type="primary">pyrE</name>
    <name evidence="9" type="ORF">PYK22_01684</name>
</gene>
<organism evidence="9 10">
    <name type="scientific">Pyrinomonas methylaliphatogenes</name>
    <dbReference type="NCBI Taxonomy" id="454194"/>
    <lineage>
        <taxon>Bacteria</taxon>
        <taxon>Pseudomonadati</taxon>
        <taxon>Acidobacteriota</taxon>
        <taxon>Blastocatellia</taxon>
        <taxon>Blastocatellales</taxon>
        <taxon>Pyrinomonadaceae</taxon>
        <taxon>Pyrinomonas</taxon>
    </lineage>
</organism>
<dbReference type="HAMAP" id="MF_01208">
    <property type="entry name" value="PyrE"/>
    <property type="match status" value="1"/>
</dbReference>
<proteinExistence type="inferred from homology"/>
<evidence type="ECO:0000256" key="3">
    <source>
        <dbReference type="ARBA" id="ARBA00022676"/>
    </source>
</evidence>
<dbReference type="InterPro" id="IPR000836">
    <property type="entry name" value="PRTase_dom"/>
</dbReference>
<evidence type="ECO:0000256" key="6">
    <source>
        <dbReference type="ARBA" id="ARBA00022975"/>
    </source>
</evidence>
<dbReference type="Gene3D" id="3.40.50.2020">
    <property type="match status" value="1"/>
</dbReference>
<dbReference type="GO" id="GO:0019856">
    <property type="term" value="P:pyrimidine nucleobase biosynthetic process"/>
    <property type="evidence" value="ECO:0007669"/>
    <property type="project" value="InterPro"/>
</dbReference>
<feature type="binding site" description="in other chain" evidence="7">
    <location>
        <begin position="115"/>
        <end position="123"/>
    </location>
    <ligand>
        <name>5-phospho-alpha-D-ribose 1-diphosphate</name>
        <dbReference type="ChEBI" id="CHEBI:58017"/>
        <note>ligand shared between dimeric partners</note>
    </ligand>
</feature>
<keyword evidence="5 7" id="KW-0460">Magnesium</keyword>